<dbReference type="SUPFAM" id="SSF56219">
    <property type="entry name" value="DNase I-like"/>
    <property type="match status" value="1"/>
</dbReference>
<gene>
    <name evidence="3" type="ORF">Cvel_29421</name>
</gene>
<dbReference type="AlphaFoldDB" id="A0A0G4HND0"/>
<evidence type="ECO:0000259" key="2">
    <source>
        <dbReference type="Pfam" id="PF03372"/>
    </source>
</evidence>
<name>A0A0G4HND0_9ALVE</name>
<evidence type="ECO:0000256" key="1">
    <source>
        <dbReference type="SAM" id="MobiDB-lite"/>
    </source>
</evidence>
<protein>
    <recommendedName>
        <fullName evidence="2">Endonuclease/exonuclease/phosphatase domain-containing protein</fullName>
    </recommendedName>
</protein>
<dbReference type="GO" id="GO:0003824">
    <property type="term" value="F:catalytic activity"/>
    <property type="evidence" value="ECO:0007669"/>
    <property type="project" value="InterPro"/>
</dbReference>
<proteinExistence type="predicted"/>
<dbReference type="VEuPathDB" id="CryptoDB:Cvel_29421"/>
<feature type="compositionally biased region" description="Basic residues" evidence="1">
    <location>
        <begin position="70"/>
        <end position="107"/>
    </location>
</feature>
<dbReference type="InterPro" id="IPR027124">
    <property type="entry name" value="Swc5/CFDP1/2"/>
</dbReference>
<dbReference type="Gene3D" id="3.60.10.10">
    <property type="entry name" value="Endonuclease/exonuclease/phosphatase"/>
    <property type="match status" value="1"/>
</dbReference>
<dbReference type="Pfam" id="PF03372">
    <property type="entry name" value="Exo_endo_phos"/>
    <property type="match status" value="1"/>
</dbReference>
<accession>A0A0G4HND0</accession>
<feature type="region of interest" description="Disordered" evidence="1">
    <location>
        <begin position="35"/>
        <end position="109"/>
    </location>
</feature>
<dbReference type="PANTHER" id="PTHR23227:SF67">
    <property type="entry name" value="CRANIOFACIAL DEVELOPMENT PROTEIN 2-LIKE"/>
    <property type="match status" value="1"/>
</dbReference>
<feature type="domain" description="Endonuclease/exonuclease/phosphatase" evidence="2">
    <location>
        <begin position="114"/>
        <end position="272"/>
    </location>
</feature>
<evidence type="ECO:0000313" key="3">
    <source>
        <dbReference type="EMBL" id="CEM45679.1"/>
    </source>
</evidence>
<reference evidence="3" key="1">
    <citation type="submission" date="2014-11" db="EMBL/GenBank/DDBJ databases">
        <authorList>
            <person name="Otto D Thomas"/>
            <person name="Naeem Raeece"/>
        </authorList>
    </citation>
    <scope>NUCLEOTIDE SEQUENCE</scope>
</reference>
<sequence>MDWDTFRVFPVTGRGFGSNRFVSEKKQGRNVKVLGQNAEQAPAKACFPPPVRRSRAPLGRRAPLHPGQKERHRRNGNRSTHRQKQRKKKKGYSSNSQRRKGCHRKKQQSWFVGTQNCRTLLDRERRGPLAPPKRTAHVVEEFHRAEVDVAFLQETRTHGETEECKTQRLLLASPEKGGPLQRRNGIGFAFSRKAEREKPSVLQRFGKASRVVRTDLQNVTLISAYSSTSGADDAEALEFYADLREAIKNISKGNLVMVGGDFNARVGTNNEETAAVLGRHTEGQRYANRNGQLLLEFCTEHKLVIANSFFPHAAHHKQSWQHPRSQRWYELDLFLVCRRDLGRVQDVRVHRLVDCWSDYRFVGMKIIHLPRRRRQPSQKSCPGDKRKRILPVAGFAGAVHAAIEKLPVATAESRAEDLWEETATAIRSTAEALAPKSIGAPPPEWFADSCSELLPLFERKKRVRVVWEDASRKAETADGKREAEKKRHEYVRARSTAATGVRRAQNCWWARKGQELEKAFENNNFAELHRFWRELQRPRGGIRISAVYGEGQKPGDSPLTEAEEVRARFGRHFEAILNLPSEAVEGVTDGILQEEVEEWMGRAPSRAEVR</sequence>
<dbReference type="InterPro" id="IPR036691">
    <property type="entry name" value="Endo/exonu/phosph_ase_sf"/>
</dbReference>
<organism evidence="3">
    <name type="scientific">Chromera velia CCMP2878</name>
    <dbReference type="NCBI Taxonomy" id="1169474"/>
    <lineage>
        <taxon>Eukaryota</taxon>
        <taxon>Sar</taxon>
        <taxon>Alveolata</taxon>
        <taxon>Colpodellida</taxon>
        <taxon>Chromeraceae</taxon>
        <taxon>Chromera</taxon>
    </lineage>
</organism>
<dbReference type="PhylomeDB" id="A0A0G4HND0"/>
<dbReference type="EMBL" id="CDMZ01003247">
    <property type="protein sequence ID" value="CEM45679.1"/>
    <property type="molecule type" value="Genomic_DNA"/>
</dbReference>
<dbReference type="InterPro" id="IPR005135">
    <property type="entry name" value="Endo/exonuclease/phosphatase"/>
</dbReference>
<dbReference type="PANTHER" id="PTHR23227">
    <property type="entry name" value="BUCENTAUR RELATED"/>
    <property type="match status" value="1"/>
</dbReference>